<dbReference type="GO" id="GO:0046872">
    <property type="term" value="F:metal ion binding"/>
    <property type="evidence" value="ECO:0007669"/>
    <property type="project" value="UniProtKB-KW"/>
</dbReference>
<keyword evidence="9" id="KW-1185">Reference proteome</keyword>
<organism evidence="8 9">
    <name type="scientific">Prymnesium parvum</name>
    <name type="common">Toxic golden alga</name>
    <dbReference type="NCBI Taxonomy" id="97485"/>
    <lineage>
        <taxon>Eukaryota</taxon>
        <taxon>Haptista</taxon>
        <taxon>Haptophyta</taxon>
        <taxon>Prymnesiophyceae</taxon>
        <taxon>Prymnesiales</taxon>
        <taxon>Prymnesiaceae</taxon>
        <taxon>Prymnesium</taxon>
    </lineage>
</organism>
<evidence type="ECO:0000259" key="7">
    <source>
        <dbReference type="SMART" id="SM00704"/>
    </source>
</evidence>
<keyword evidence="4" id="KW-0411">Iron-sulfur</keyword>
<evidence type="ECO:0000256" key="3">
    <source>
        <dbReference type="ARBA" id="ARBA00023004"/>
    </source>
</evidence>
<dbReference type="Proteomes" id="UP001515480">
    <property type="component" value="Unassembled WGS sequence"/>
</dbReference>
<name>A0AB34JVG3_PRYPA</name>
<dbReference type="PANTHER" id="PTHR13680">
    <property type="entry name" value="CDGSH IRON-SULFUR DOMAIN-CONTAINING PROTEIN 1"/>
    <property type="match status" value="1"/>
</dbReference>
<feature type="signal peptide" evidence="6">
    <location>
        <begin position="1"/>
        <end position="16"/>
    </location>
</feature>
<dbReference type="InterPro" id="IPR018967">
    <property type="entry name" value="FeS-contain_CDGSH-typ"/>
</dbReference>
<evidence type="ECO:0000256" key="4">
    <source>
        <dbReference type="ARBA" id="ARBA00023014"/>
    </source>
</evidence>
<comment type="caution">
    <text evidence="8">The sequence shown here is derived from an EMBL/GenBank/DDBJ whole genome shotgun (WGS) entry which is preliminary data.</text>
</comment>
<dbReference type="GO" id="GO:0010506">
    <property type="term" value="P:regulation of autophagy"/>
    <property type="evidence" value="ECO:0007669"/>
    <property type="project" value="InterPro"/>
</dbReference>
<evidence type="ECO:0000256" key="2">
    <source>
        <dbReference type="ARBA" id="ARBA00022723"/>
    </source>
</evidence>
<comment type="cofactor">
    <cofactor evidence="5">
        <name>[2Fe-2S] cluster</name>
        <dbReference type="ChEBI" id="CHEBI:190135"/>
    </cofactor>
</comment>
<feature type="chain" id="PRO_5044258497" description="Iron-binding zinc finger CDGSH type domain-containing protein" evidence="6">
    <location>
        <begin position="17"/>
        <end position="98"/>
    </location>
</feature>
<dbReference type="Pfam" id="PF09360">
    <property type="entry name" value="zf-CDGSH"/>
    <property type="match status" value="1"/>
</dbReference>
<evidence type="ECO:0000256" key="5">
    <source>
        <dbReference type="ARBA" id="ARBA00034078"/>
    </source>
</evidence>
<sequence length="98" mass="10717">MLRLALLLLAAIASQALLLQPGAVTQSRTRTVVMSKINESIDKENPKVVTMVKAKEIEGAKAVYCRCWKSGTFPLCDGAHVKHNKETEDNVGPLIVEK</sequence>
<evidence type="ECO:0000313" key="8">
    <source>
        <dbReference type="EMBL" id="KAL1526143.1"/>
    </source>
</evidence>
<dbReference type="SMART" id="SM00704">
    <property type="entry name" value="ZnF_CDGSH"/>
    <property type="match status" value="1"/>
</dbReference>
<evidence type="ECO:0000256" key="1">
    <source>
        <dbReference type="ARBA" id="ARBA00022714"/>
    </source>
</evidence>
<dbReference type="GO" id="GO:0005741">
    <property type="term" value="C:mitochondrial outer membrane"/>
    <property type="evidence" value="ECO:0007669"/>
    <property type="project" value="TreeGrafter"/>
</dbReference>
<dbReference type="PANTHER" id="PTHR13680:SF5">
    <property type="entry name" value="CDGSH IRON-SULFUR DOMAIN-CONTAINING PROTEIN 1"/>
    <property type="match status" value="1"/>
</dbReference>
<evidence type="ECO:0000256" key="6">
    <source>
        <dbReference type="SAM" id="SignalP"/>
    </source>
</evidence>
<gene>
    <name evidence="8" type="ORF">AB1Y20_014871</name>
</gene>
<accession>A0AB34JVG3</accession>
<dbReference type="InterPro" id="IPR045131">
    <property type="entry name" value="CISD1/2"/>
</dbReference>
<feature type="domain" description="Iron-binding zinc finger CDGSH type" evidence="7">
    <location>
        <begin position="47"/>
        <end position="86"/>
    </location>
</feature>
<dbReference type="FunFam" id="3.40.5.90:FF:000001">
    <property type="entry name" value="CDGSH iron-sulfur domain-containing protein 1"/>
    <property type="match status" value="1"/>
</dbReference>
<dbReference type="EMBL" id="JBGBPQ010000003">
    <property type="protein sequence ID" value="KAL1526143.1"/>
    <property type="molecule type" value="Genomic_DNA"/>
</dbReference>
<dbReference type="GO" id="GO:0051537">
    <property type="term" value="F:2 iron, 2 sulfur cluster binding"/>
    <property type="evidence" value="ECO:0007669"/>
    <property type="project" value="UniProtKB-KW"/>
</dbReference>
<protein>
    <recommendedName>
        <fullName evidence="7">Iron-binding zinc finger CDGSH type domain-containing protein</fullName>
    </recommendedName>
</protein>
<keyword evidence="3" id="KW-0408">Iron</keyword>
<keyword evidence="1" id="KW-0001">2Fe-2S</keyword>
<reference evidence="8 9" key="1">
    <citation type="journal article" date="2024" name="Science">
        <title>Giant polyketide synthase enzymes in the biosynthesis of giant marine polyether toxins.</title>
        <authorList>
            <person name="Fallon T.R."/>
            <person name="Shende V.V."/>
            <person name="Wierzbicki I.H."/>
            <person name="Pendleton A.L."/>
            <person name="Watervoot N.F."/>
            <person name="Auber R.P."/>
            <person name="Gonzalez D.J."/>
            <person name="Wisecaver J.H."/>
            <person name="Moore B.S."/>
        </authorList>
    </citation>
    <scope>NUCLEOTIDE SEQUENCE [LARGE SCALE GENOMIC DNA]</scope>
    <source>
        <strain evidence="8 9">12B1</strain>
    </source>
</reference>
<dbReference type="InterPro" id="IPR042216">
    <property type="entry name" value="MitoNEET_CISD"/>
</dbReference>
<evidence type="ECO:0000313" key="9">
    <source>
        <dbReference type="Proteomes" id="UP001515480"/>
    </source>
</evidence>
<keyword evidence="6" id="KW-0732">Signal</keyword>
<proteinExistence type="predicted"/>
<dbReference type="AlphaFoldDB" id="A0AB34JVG3"/>
<keyword evidence="2" id="KW-0479">Metal-binding</keyword>
<dbReference type="Gene3D" id="3.40.5.90">
    <property type="entry name" value="CDGSH iron-sulfur domain, mitoNEET-type"/>
    <property type="match status" value="1"/>
</dbReference>